<comment type="caution">
    <text evidence="3">The sequence shown here is derived from an EMBL/GenBank/DDBJ whole genome shotgun (WGS) entry which is preliminary data.</text>
</comment>
<proteinExistence type="predicted"/>
<dbReference type="OrthoDB" id="1872379at2759"/>
<dbReference type="GO" id="GO:0016020">
    <property type="term" value="C:membrane"/>
    <property type="evidence" value="ECO:0007669"/>
    <property type="project" value="TreeGrafter"/>
</dbReference>
<protein>
    <submittedName>
        <fullName evidence="3">Serine threonine phosphatase</fullName>
    </submittedName>
</protein>
<dbReference type="VEuPathDB" id="PiroplasmaDB:BOVATA_035110"/>
<evidence type="ECO:0000256" key="1">
    <source>
        <dbReference type="ARBA" id="ARBA00022737"/>
    </source>
</evidence>
<gene>
    <name evidence="3" type="ORF">BOVATA_035110</name>
</gene>
<dbReference type="EMBL" id="BDSA01000004">
    <property type="protein sequence ID" value="GBE62018.1"/>
    <property type="molecule type" value="Genomic_DNA"/>
</dbReference>
<dbReference type="SUPFAM" id="SSF48452">
    <property type="entry name" value="TPR-like"/>
    <property type="match status" value="1"/>
</dbReference>
<dbReference type="AlphaFoldDB" id="A0A2H6KG93"/>
<keyword evidence="2" id="KW-0802">TPR repeat</keyword>
<evidence type="ECO:0000313" key="4">
    <source>
        <dbReference type="Proteomes" id="UP000236319"/>
    </source>
</evidence>
<name>A0A2H6KG93_9APIC</name>
<dbReference type="GO" id="GO:0072380">
    <property type="term" value="C:TRC complex"/>
    <property type="evidence" value="ECO:0007669"/>
    <property type="project" value="TreeGrafter"/>
</dbReference>
<dbReference type="RefSeq" id="XP_028868261.1">
    <property type="nucleotide sequence ID" value="XM_029012428.1"/>
</dbReference>
<sequence length="137" mass="15115">MDVPEDAGNPVIAEAQQLADEKRLEGNRHFADGDYPGAIELYTRAIQLIRNAVEAHAGAMNGSGEGSTASLYAQTNIHQLYTNRALCHARMENYGLTVLDADIAIQMQPGYSKAYYRRGCAYLCLMKFKEAEKGEII</sequence>
<dbReference type="Proteomes" id="UP000236319">
    <property type="component" value="Unassembled WGS sequence"/>
</dbReference>
<dbReference type="GeneID" id="39875788"/>
<dbReference type="GO" id="GO:0006620">
    <property type="term" value="P:post-translational protein targeting to endoplasmic reticulum membrane"/>
    <property type="evidence" value="ECO:0007669"/>
    <property type="project" value="TreeGrafter"/>
</dbReference>
<dbReference type="Gene3D" id="1.25.40.10">
    <property type="entry name" value="Tetratricopeptide repeat domain"/>
    <property type="match status" value="1"/>
</dbReference>
<dbReference type="PANTHER" id="PTHR45831:SF2">
    <property type="entry name" value="LD24721P"/>
    <property type="match status" value="1"/>
</dbReference>
<dbReference type="InterPro" id="IPR011990">
    <property type="entry name" value="TPR-like_helical_dom_sf"/>
</dbReference>
<evidence type="ECO:0000313" key="3">
    <source>
        <dbReference type="EMBL" id="GBE62018.1"/>
    </source>
</evidence>
<dbReference type="PANTHER" id="PTHR45831">
    <property type="entry name" value="LD24721P"/>
    <property type="match status" value="1"/>
</dbReference>
<accession>A0A2H6KG93</accession>
<dbReference type="GO" id="GO:0060090">
    <property type="term" value="F:molecular adaptor activity"/>
    <property type="evidence" value="ECO:0007669"/>
    <property type="project" value="TreeGrafter"/>
</dbReference>
<evidence type="ECO:0000256" key="2">
    <source>
        <dbReference type="ARBA" id="ARBA00022803"/>
    </source>
</evidence>
<dbReference type="InterPro" id="IPR047150">
    <property type="entry name" value="SGT"/>
</dbReference>
<dbReference type="SMART" id="SM00028">
    <property type="entry name" value="TPR"/>
    <property type="match status" value="2"/>
</dbReference>
<organism evidence="3 4">
    <name type="scientific">Babesia ovata</name>
    <dbReference type="NCBI Taxonomy" id="189622"/>
    <lineage>
        <taxon>Eukaryota</taxon>
        <taxon>Sar</taxon>
        <taxon>Alveolata</taxon>
        <taxon>Apicomplexa</taxon>
        <taxon>Aconoidasida</taxon>
        <taxon>Piroplasmida</taxon>
        <taxon>Babesiidae</taxon>
        <taxon>Babesia</taxon>
    </lineage>
</organism>
<dbReference type="InterPro" id="IPR019734">
    <property type="entry name" value="TPR_rpt"/>
</dbReference>
<keyword evidence="1" id="KW-0677">Repeat</keyword>
<reference evidence="3 4" key="1">
    <citation type="journal article" date="2017" name="BMC Genomics">
        <title>Whole-genome assembly of Babesia ovata and comparative genomics between closely related pathogens.</title>
        <authorList>
            <person name="Yamagishi J."/>
            <person name="Asada M."/>
            <person name="Hakimi H."/>
            <person name="Tanaka T.Q."/>
            <person name="Sugimoto C."/>
            <person name="Kawazu S."/>
        </authorList>
    </citation>
    <scope>NUCLEOTIDE SEQUENCE [LARGE SCALE GENOMIC DNA]</scope>
    <source>
        <strain evidence="3 4">Miyake</strain>
    </source>
</reference>
<keyword evidence="4" id="KW-1185">Reference proteome</keyword>